<feature type="region of interest" description="Disordered" evidence="7">
    <location>
        <begin position="498"/>
        <end position="522"/>
    </location>
</feature>
<feature type="transmembrane region" description="Helical" evidence="8">
    <location>
        <begin position="101"/>
        <end position="125"/>
    </location>
</feature>
<comment type="subcellular location">
    <subcellularLocation>
        <location evidence="1">Cell membrane</location>
        <topology evidence="1">Multi-pass membrane protein</topology>
    </subcellularLocation>
</comment>
<dbReference type="PANTHER" id="PTHR23501">
    <property type="entry name" value="MAJOR FACILITATOR SUPERFAMILY"/>
    <property type="match status" value="1"/>
</dbReference>
<feature type="transmembrane region" description="Helical" evidence="8">
    <location>
        <begin position="196"/>
        <end position="215"/>
    </location>
</feature>
<protein>
    <submittedName>
        <fullName evidence="10">MFS transporter</fullName>
    </submittedName>
</protein>
<evidence type="ECO:0000256" key="1">
    <source>
        <dbReference type="ARBA" id="ARBA00004651"/>
    </source>
</evidence>
<dbReference type="PROSITE" id="PS50850">
    <property type="entry name" value="MFS"/>
    <property type="match status" value="1"/>
</dbReference>
<feature type="transmembrane region" description="Helical" evidence="8">
    <location>
        <begin position="227"/>
        <end position="246"/>
    </location>
</feature>
<evidence type="ECO:0000259" key="9">
    <source>
        <dbReference type="PROSITE" id="PS50850"/>
    </source>
</evidence>
<evidence type="ECO:0000256" key="6">
    <source>
        <dbReference type="ARBA" id="ARBA00023136"/>
    </source>
</evidence>
<dbReference type="Gene3D" id="1.20.1720.10">
    <property type="entry name" value="Multidrug resistance protein D"/>
    <property type="match status" value="1"/>
</dbReference>
<dbReference type="InterPro" id="IPR011701">
    <property type="entry name" value="MFS"/>
</dbReference>
<feature type="transmembrane region" description="Helical" evidence="8">
    <location>
        <begin position="302"/>
        <end position="324"/>
    </location>
</feature>
<dbReference type="GO" id="GO:0022857">
    <property type="term" value="F:transmembrane transporter activity"/>
    <property type="evidence" value="ECO:0007669"/>
    <property type="project" value="InterPro"/>
</dbReference>
<dbReference type="InterPro" id="IPR036259">
    <property type="entry name" value="MFS_trans_sf"/>
</dbReference>
<gene>
    <name evidence="10" type="ORF">FPZ49_31200</name>
</gene>
<evidence type="ECO:0000256" key="8">
    <source>
        <dbReference type="SAM" id="Phobius"/>
    </source>
</evidence>
<dbReference type="OrthoDB" id="9816041at2"/>
<feature type="transmembrane region" description="Helical" evidence="8">
    <location>
        <begin position="46"/>
        <end position="64"/>
    </location>
</feature>
<dbReference type="FunFam" id="1.20.1720.10:FF:000004">
    <property type="entry name" value="EmrB/QacA family drug resistance transporter"/>
    <property type="match status" value="1"/>
</dbReference>
<accession>A0A559JVI7</accession>
<dbReference type="GO" id="GO:0005886">
    <property type="term" value="C:plasma membrane"/>
    <property type="evidence" value="ECO:0007669"/>
    <property type="project" value="UniProtKB-SubCell"/>
</dbReference>
<dbReference type="Gene3D" id="1.20.1250.20">
    <property type="entry name" value="MFS general substrate transporter like domains"/>
    <property type="match status" value="1"/>
</dbReference>
<dbReference type="CDD" id="cd17502">
    <property type="entry name" value="MFS_Azr1_MDR_like"/>
    <property type="match status" value="1"/>
</dbReference>
<dbReference type="Pfam" id="PF07690">
    <property type="entry name" value="MFS_1"/>
    <property type="match status" value="1"/>
</dbReference>
<feature type="transmembrane region" description="Helical" evidence="8">
    <location>
        <begin position="137"/>
        <end position="156"/>
    </location>
</feature>
<dbReference type="PRINTS" id="PR01036">
    <property type="entry name" value="TCRTETB"/>
</dbReference>
<keyword evidence="2" id="KW-0813">Transport</keyword>
<evidence type="ECO:0000256" key="5">
    <source>
        <dbReference type="ARBA" id="ARBA00022989"/>
    </source>
</evidence>
<dbReference type="InterPro" id="IPR004638">
    <property type="entry name" value="EmrB-like"/>
</dbReference>
<feature type="domain" description="Major facilitator superfamily (MFS) profile" evidence="9">
    <location>
        <begin position="11"/>
        <end position="493"/>
    </location>
</feature>
<evidence type="ECO:0000313" key="10">
    <source>
        <dbReference type="EMBL" id="TVY03915.1"/>
    </source>
</evidence>
<dbReference type="Proteomes" id="UP000317036">
    <property type="component" value="Unassembled WGS sequence"/>
</dbReference>
<keyword evidence="4 8" id="KW-0812">Transmembrane</keyword>
<evidence type="ECO:0000313" key="11">
    <source>
        <dbReference type="Proteomes" id="UP000317036"/>
    </source>
</evidence>
<evidence type="ECO:0000256" key="4">
    <source>
        <dbReference type="ARBA" id="ARBA00022692"/>
    </source>
</evidence>
<feature type="transmembrane region" description="Helical" evidence="8">
    <location>
        <begin position="463"/>
        <end position="487"/>
    </location>
</feature>
<keyword evidence="6 8" id="KW-0472">Membrane</keyword>
<dbReference type="AlphaFoldDB" id="A0A559JVI7"/>
<feature type="transmembrane region" description="Helical" evidence="8">
    <location>
        <begin position="397"/>
        <end position="418"/>
    </location>
</feature>
<keyword evidence="11" id="KW-1185">Reference proteome</keyword>
<feature type="transmembrane region" description="Helical" evidence="8">
    <location>
        <begin position="76"/>
        <end position="95"/>
    </location>
</feature>
<reference evidence="10 11" key="1">
    <citation type="submission" date="2019-07" db="EMBL/GenBank/DDBJ databases">
        <authorList>
            <person name="Kim J."/>
        </authorList>
    </citation>
    <scope>NUCLEOTIDE SEQUENCE [LARGE SCALE GENOMIC DNA]</scope>
    <source>
        <strain evidence="10 11">JC52</strain>
    </source>
</reference>
<feature type="transmembrane region" description="Helical" evidence="8">
    <location>
        <begin position="331"/>
        <end position="352"/>
    </location>
</feature>
<keyword evidence="5 8" id="KW-1133">Transmembrane helix</keyword>
<feature type="transmembrane region" description="Helical" evidence="8">
    <location>
        <begin position="358"/>
        <end position="376"/>
    </location>
</feature>
<name>A0A559JVI7_9BACL</name>
<feature type="transmembrane region" description="Helical" evidence="8">
    <location>
        <begin position="267"/>
        <end position="290"/>
    </location>
</feature>
<comment type="caution">
    <text evidence="10">The sequence shown here is derived from an EMBL/GenBank/DDBJ whole genome shotgun (WGS) entry which is preliminary data.</text>
</comment>
<evidence type="ECO:0000256" key="3">
    <source>
        <dbReference type="ARBA" id="ARBA00022475"/>
    </source>
</evidence>
<sequence length="522" mass="55352">MALKKSNITWTVVGLMLGLLLAALDQTIVSTAMPTIVGKLGGLDKYVWVFSAYLIANVVSMPIFGKLGDMYGRKTFFLLGLVVFMIGSALCGTSTTMTQLIIYRAIQGLGGGALMPITFAIVFDVFPPEKRGKMQGLFGAVFGISSVLGPLAGAYFTDNVDWTWIFYINLPLGIVSLILISLFYHPVLPNNPNQRIDWLGTLVFAASVLCLMFGLEMGGKEYAWDSGMIIGLFVAAAILLVLFLLVERKAASPVVPLGLFKNRLFTSSMGVGFFYGALMMSAATYIPLFIQGVFQGTATSSGLVLTPMMLGVVASSMIGGRFIGKTAFRNIMLVSVLLLLIATSLLGTISTVTPRWEITMFMILMGLGIGTSFPVTSMSSLHGVSPQFRGVVTSMTAFFRSIGSAVGVTVLGSVQAAAMKNRLAELLPAQSSGAAPADARALLSPQVQAHIPPEVMSKLIEGLAGSIAFVFKVTIVIAVIALIFILLMGKAKLELGGARGPRKEGEGQPGGEQGTPVHTHGH</sequence>
<dbReference type="SUPFAM" id="SSF103473">
    <property type="entry name" value="MFS general substrate transporter"/>
    <property type="match status" value="1"/>
</dbReference>
<keyword evidence="3" id="KW-1003">Cell membrane</keyword>
<dbReference type="RefSeq" id="WP_144854221.1">
    <property type="nucleotide sequence ID" value="NZ_VNJI01000063.1"/>
</dbReference>
<evidence type="ECO:0000256" key="2">
    <source>
        <dbReference type="ARBA" id="ARBA00022448"/>
    </source>
</evidence>
<proteinExistence type="predicted"/>
<evidence type="ECO:0000256" key="7">
    <source>
        <dbReference type="SAM" id="MobiDB-lite"/>
    </source>
</evidence>
<dbReference type="PANTHER" id="PTHR23501:SF170">
    <property type="entry name" value="MULTIDRUG RESISTANCE PROTEIN 3"/>
    <property type="match status" value="1"/>
</dbReference>
<feature type="transmembrane region" description="Helical" evidence="8">
    <location>
        <begin position="162"/>
        <end position="184"/>
    </location>
</feature>
<organism evidence="10 11">
    <name type="scientific">Paenibacillus cremeus</name>
    <dbReference type="NCBI Taxonomy" id="2163881"/>
    <lineage>
        <taxon>Bacteria</taxon>
        <taxon>Bacillati</taxon>
        <taxon>Bacillota</taxon>
        <taxon>Bacilli</taxon>
        <taxon>Bacillales</taxon>
        <taxon>Paenibacillaceae</taxon>
        <taxon>Paenibacillus</taxon>
    </lineage>
</organism>
<dbReference type="InterPro" id="IPR020846">
    <property type="entry name" value="MFS_dom"/>
</dbReference>
<dbReference type="EMBL" id="VNJI01000063">
    <property type="protein sequence ID" value="TVY03915.1"/>
    <property type="molecule type" value="Genomic_DNA"/>
</dbReference>
<dbReference type="NCBIfam" id="TIGR00711">
    <property type="entry name" value="efflux_EmrB"/>
    <property type="match status" value="1"/>
</dbReference>